<protein>
    <submittedName>
        <fullName evidence="9">Lactosylceramide 4-alpha-galactosyltransferase</fullName>
    </submittedName>
</protein>
<reference evidence="9" key="1">
    <citation type="submission" date="2022-07" db="EMBL/GenBank/DDBJ databases">
        <authorList>
            <person name="Trinca V."/>
            <person name="Uliana J.V.C."/>
            <person name="Torres T.T."/>
            <person name="Ward R.J."/>
            <person name="Monesi N."/>
        </authorList>
    </citation>
    <scope>NUCLEOTIDE SEQUENCE</scope>
    <source>
        <strain evidence="9">HSMRA1968</strain>
        <tissue evidence="9">Whole embryos</tissue>
    </source>
</reference>
<feature type="domain" description="Alpha 1,4-glycosyltransferase" evidence="8">
    <location>
        <begin position="244"/>
        <end position="367"/>
    </location>
</feature>
<dbReference type="Gene3D" id="3.90.550.20">
    <property type="match status" value="1"/>
</dbReference>
<organism evidence="9 10">
    <name type="scientific">Pseudolycoriella hygida</name>
    <dbReference type="NCBI Taxonomy" id="35572"/>
    <lineage>
        <taxon>Eukaryota</taxon>
        <taxon>Metazoa</taxon>
        <taxon>Ecdysozoa</taxon>
        <taxon>Arthropoda</taxon>
        <taxon>Hexapoda</taxon>
        <taxon>Insecta</taxon>
        <taxon>Pterygota</taxon>
        <taxon>Neoptera</taxon>
        <taxon>Endopterygota</taxon>
        <taxon>Diptera</taxon>
        <taxon>Nematocera</taxon>
        <taxon>Sciaroidea</taxon>
        <taxon>Sciaridae</taxon>
        <taxon>Pseudolycoriella</taxon>
    </lineage>
</organism>
<sequence length="376" mass="43454">MKIQRIFMTSVTRTKRLNRKLFASICCGLFICCFSLLLLIEKSFTKNESMRRDAEACYGSLTKHKNEYEIRYLEDIMEAQKKPNAGNSIFFHETTCSRSGLVHLNSRQACAIESAAKLNPNRDIFVLFASPVGFREIDSNLPPNIKALKNYPNIHFRNNNVWKYAEGTPAEKWMQTGTLFESSYLFEHMSDVLRYVTLYKFGGVFMDLDIVVQKNLDYLGENFAGDDSVDAIGCGVLHFDNDKLGRQIADNCLRFMATHFNGKTFIDNGPLVITRTLEKLCKTTNRSLMTREQCDGFQVYPKNTFYAVSWKNWHWFFDPKMVNETLALTENSAIIHVWNDVSKKAKLRIGSHTAYEIAARKNCPKTYYSRINFEYF</sequence>
<dbReference type="AlphaFoldDB" id="A0A9Q0ND96"/>
<dbReference type="PANTHER" id="PTHR12042:SF21">
    <property type="entry name" value="ALPHA1,4-GALACTOSYLTRANSFERASE 1-RELATED"/>
    <property type="match status" value="1"/>
</dbReference>
<dbReference type="InterPro" id="IPR007652">
    <property type="entry name" value="A1-4-GlycosylTfrase_dom"/>
</dbReference>
<keyword evidence="4" id="KW-0808">Transferase</keyword>
<comment type="caution">
    <text evidence="9">The sequence shown here is derived from an EMBL/GenBank/DDBJ whole genome shotgun (WGS) entry which is preliminary data.</text>
</comment>
<evidence type="ECO:0000256" key="2">
    <source>
        <dbReference type="ARBA" id="ARBA00009003"/>
    </source>
</evidence>
<dbReference type="GO" id="GO:0000139">
    <property type="term" value="C:Golgi membrane"/>
    <property type="evidence" value="ECO:0007669"/>
    <property type="project" value="UniProtKB-SubCell"/>
</dbReference>
<keyword evidence="5" id="KW-0333">Golgi apparatus</keyword>
<accession>A0A9Q0ND96</accession>
<keyword evidence="7" id="KW-0812">Transmembrane</keyword>
<evidence type="ECO:0000256" key="7">
    <source>
        <dbReference type="SAM" id="Phobius"/>
    </source>
</evidence>
<evidence type="ECO:0000256" key="5">
    <source>
        <dbReference type="ARBA" id="ARBA00023034"/>
    </source>
</evidence>
<comment type="subcellular location">
    <subcellularLocation>
        <location evidence="1">Golgi apparatus membrane</location>
        <topology evidence="1">Single-pass type II membrane protein</topology>
    </subcellularLocation>
</comment>
<keyword evidence="6 7" id="KW-0472">Membrane</keyword>
<evidence type="ECO:0000256" key="6">
    <source>
        <dbReference type="ARBA" id="ARBA00023136"/>
    </source>
</evidence>
<dbReference type="EMBL" id="WJQU01000001">
    <property type="protein sequence ID" value="KAJ6647401.1"/>
    <property type="molecule type" value="Genomic_DNA"/>
</dbReference>
<dbReference type="PANTHER" id="PTHR12042">
    <property type="entry name" value="LACTOSYLCERAMIDE 4-ALPHA-GALACTOSYLTRANSFERASE ALPHA- 1,4-GALACTOSYLTRANSFERASE"/>
    <property type="match status" value="1"/>
</dbReference>
<dbReference type="SUPFAM" id="SSF53448">
    <property type="entry name" value="Nucleotide-diphospho-sugar transferases"/>
    <property type="match status" value="1"/>
</dbReference>
<dbReference type="InterPro" id="IPR029044">
    <property type="entry name" value="Nucleotide-diphossugar_trans"/>
</dbReference>
<name>A0A9Q0ND96_9DIPT</name>
<evidence type="ECO:0000256" key="1">
    <source>
        <dbReference type="ARBA" id="ARBA00004323"/>
    </source>
</evidence>
<evidence type="ECO:0000259" key="8">
    <source>
        <dbReference type="Pfam" id="PF04572"/>
    </source>
</evidence>
<dbReference type="InterPro" id="IPR007577">
    <property type="entry name" value="GlycoTrfase_DXD_sugar-bd_CS"/>
</dbReference>
<gene>
    <name evidence="9" type="primary">A4galt_0</name>
    <name evidence="9" type="ORF">Bhyg_02623</name>
</gene>
<comment type="similarity">
    <text evidence="2">Belongs to the glycosyltransferase 32 family.</text>
</comment>
<dbReference type="Pfam" id="PF04488">
    <property type="entry name" value="Gly_transf_sug"/>
    <property type="match status" value="1"/>
</dbReference>
<feature type="transmembrane region" description="Helical" evidence="7">
    <location>
        <begin position="21"/>
        <end position="40"/>
    </location>
</feature>
<dbReference type="Proteomes" id="UP001151699">
    <property type="component" value="Chromosome A"/>
</dbReference>
<dbReference type="GO" id="GO:0006688">
    <property type="term" value="P:glycosphingolipid biosynthetic process"/>
    <property type="evidence" value="ECO:0007669"/>
    <property type="project" value="TreeGrafter"/>
</dbReference>
<evidence type="ECO:0000313" key="10">
    <source>
        <dbReference type="Proteomes" id="UP001151699"/>
    </source>
</evidence>
<dbReference type="InterPro" id="IPR051981">
    <property type="entry name" value="Glycosyltransf_32"/>
</dbReference>
<keyword evidence="10" id="KW-1185">Reference proteome</keyword>
<keyword evidence="3" id="KW-0328">Glycosyltransferase</keyword>
<keyword evidence="7" id="KW-1133">Transmembrane helix</keyword>
<evidence type="ECO:0000313" key="9">
    <source>
        <dbReference type="EMBL" id="KAJ6647401.1"/>
    </source>
</evidence>
<dbReference type="OrthoDB" id="409543at2759"/>
<evidence type="ECO:0000256" key="3">
    <source>
        <dbReference type="ARBA" id="ARBA00022676"/>
    </source>
</evidence>
<dbReference type="Pfam" id="PF04572">
    <property type="entry name" value="Gb3_synth"/>
    <property type="match status" value="1"/>
</dbReference>
<dbReference type="GO" id="GO:0035248">
    <property type="term" value="F:alpha-1,4-N-acetylgalactosaminyltransferase activity"/>
    <property type="evidence" value="ECO:0007669"/>
    <property type="project" value="TreeGrafter"/>
</dbReference>
<evidence type="ECO:0000256" key="4">
    <source>
        <dbReference type="ARBA" id="ARBA00022679"/>
    </source>
</evidence>
<proteinExistence type="inferred from homology"/>